<name>A0A9D1URT6_9CORY</name>
<dbReference type="Proteomes" id="UP000824189">
    <property type="component" value="Unassembled WGS sequence"/>
</dbReference>
<organism evidence="1 2">
    <name type="scientific">Candidatus Corynebacterium gallistercoris</name>
    <dbReference type="NCBI Taxonomy" id="2838530"/>
    <lineage>
        <taxon>Bacteria</taxon>
        <taxon>Bacillati</taxon>
        <taxon>Actinomycetota</taxon>
        <taxon>Actinomycetes</taxon>
        <taxon>Mycobacteriales</taxon>
        <taxon>Corynebacteriaceae</taxon>
        <taxon>Corynebacterium</taxon>
    </lineage>
</organism>
<sequence length="304" mass="33604">MGQHGKEVFRTVVEGKMYPGAAILGDDVFISTKDEVLSLATPRSLSAPSRDMERMSVSDSGETAVFIYNIPAGDKFAYGYSLVGREMLSGRINGGVQNVVPFDEGFILFTRQVAKGGNEWSLLYLDSSGKKKYLELPKELHVNSRSLGEYYLRNGPDGSLIFAKRSPKKPGASIQAEVYELDLAEGSWSFNRLLPDWSPNLSDILASVPLKDGRLADVTERGEVVLHDATAPGEVEGGVIPDWKFRDEFGGVHSSDDDHFFIRQSGNVKIYSWDNLNIPVYDIDLPDHDNLFGGDCDISWVSTR</sequence>
<accession>A0A9D1URT6</accession>
<gene>
    <name evidence="1" type="ORF">H9867_07845</name>
</gene>
<proteinExistence type="predicted"/>
<protein>
    <submittedName>
        <fullName evidence="1">Uncharacterized protein</fullName>
    </submittedName>
</protein>
<comment type="caution">
    <text evidence="1">The sequence shown here is derived from an EMBL/GenBank/DDBJ whole genome shotgun (WGS) entry which is preliminary data.</text>
</comment>
<evidence type="ECO:0000313" key="2">
    <source>
        <dbReference type="Proteomes" id="UP000824189"/>
    </source>
</evidence>
<evidence type="ECO:0000313" key="1">
    <source>
        <dbReference type="EMBL" id="HIW96375.1"/>
    </source>
</evidence>
<dbReference type="EMBL" id="DXFZ01000094">
    <property type="protein sequence ID" value="HIW96375.1"/>
    <property type="molecule type" value="Genomic_DNA"/>
</dbReference>
<dbReference type="AlphaFoldDB" id="A0A9D1URT6"/>
<reference evidence="1" key="2">
    <citation type="submission" date="2021-04" db="EMBL/GenBank/DDBJ databases">
        <authorList>
            <person name="Gilroy R."/>
        </authorList>
    </citation>
    <scope>NUCLEOTIDE SEQUENCE</scope>
    <source>
        <strain evidence="1">4376</strain>
    </source>
</reference>
<reference evidence="1" key="1">
    <citation type="journal article" date="2021" name="PeerJ">
        <title>Extensive microbial diversity within the chicken gut microbiome revealed by metagenomics and culture.</title>
        <authorList>
            <person name="Gilroy R."/>
            <person name="Ravi A."/>
            <person name="Getino M."/>
            <person name="Pursley I."/>
            <person name="Horton D.L."/>
            <person name="Alikhan N.F."/>
            <person name="Baker D."/>
            <person name="Gharbi K."/>
            <person name="Hall N."/>
            <person name="Watson M."/>
            <person name="Adriaenssens E.M."/>
            <person name="Foster-Nyarko E."/>
            <person name="Jarju S."/>
            <person name="Secka A."/>
            <person name="Antonio M."/>
            <person name="Oren A."/>
            <person name="Chaudhuri R.R."/>
            <person name="La Ragione R."/>
            <person name="Hildebrand F."/>
            <person name="Pallen M.J."/>
        </authorList>
    </citation>
    <scope>NUCLEOTIDE SEQUENCE</scope>
    <source>
        <strain evidence="1">4376</strain>
    </source>
</reference>